<dbReference type="Proteomes" id="UP000233256">
    <property type="component" value="Unassembled WGS sequence"/>
</dbReference>
<comment type="caution">
    <text evidence="1">The sequence shown here is derived from an EMBL/GenBank/DDBJ whole genome shotgun (WGS) entry which is preliminary data.</text>
</comment>
<evidence type="ECO:0000313" key="1">
    <source>
        <dbReference type="EMBL" id="PKK91003.1"/>
    </source>
</evidence>
<proteinExistence type="predicted"/>
<evidence type="ECO:0000313" key="2">
    <source>
        <dbReference type="Proteomes" id="UP000233256"/>
    </source>
</evidence>
<sequence>MSISIGKKSRLKSMNEIHGPYSNSRFSTIFTVLLLFSLITGIPISPWFVLSAVRAGNSHMELTAIWYWANRISKKTFIEAPEKSVSGKISEASKPHHAGQSTRERIIRLANMEIKPDKSVNSIETLPSVNNDTSVINGEKKLSEVKIRKVPLQTIRKLVESEPYTGVVKIIGKLNSGFSENRSDLNLKSGGRTIFKMIIEQIRTMNAGNIHLPEQILLEAEDILDPSVAANLISGMQDILKTYFPSYNIRVGWILSPEQCFHSFFRKGLKKAAILHLVPYPANFRWNDFSPFDQKIAEKMVRLARSFCHEFKIVIPFYGSVSIYDDHENLLFVSIDLDESALIENSVLLNRKESISKYEIVNPITTERFVKLTPGMKALVHRPDSQWIKTVVDKLFKECHPKKTAGFQKKTVGGFKGLGLFSWPVKKSFNPEISEYMKAIQYLDQKQ</sequence>
<dbReference type="EMBL" id="PGXC01000003">
    <property type="protein sequence ID" value="PKK91003.1"/>
    <property type="molecule type" value="Genomic_DNA"/>
</dbReference>
<name>A0A2N1PRN5_9BACT</name>
<organism evidence="1 2">
    <name type="scientific">Candidatus Wallbacteria bacterium HGW-Wallbacteria-1</name>
    <dbReference type="NCBI Taxonomy" id="2013854"/>
    <lineage>
        <taxon>Bacteria</taxon>
        <taxon>Candidatus Walliibacteriota</taxon>
    </lineage>
</organism>
<gene>
    <name evidence="1" type="ORF">CVV64_04320</name>
</gene>
<protein>
    <submittedName>
        <fullName evidence="1">Uncharacterized protein</fullName>
    </submittedName>
</protein>
<accession>A0A2N1PRN5</accession>
<dbReference type="AlphaFoldDB" id="A0A2N1PRN5"/>
<reference evidence="1 2" key="1">
    <citation type="journal article" date="2017" name="ISME J.">
        <title>Potential for microbial H2 and metal transformations associated with novel bacteria and archaea in deep terrestrial subsurface sediments.</title>
        <authorList>
            <person name="Hernsdorf A.W."/>
            <person name="Amano Y."/>
            <person name="Miyakawa K."/>
            <person name="Ise K."/>
            <person name="Suzuki Y."/>
            <person name="Anantharaman K."/>
            <person name="Probst A."/>
            <person name="Burstein D."/>
            <person name="Thomas B.C."/>
            <person name="Banfield J.F."/>
        </authorList>
    </citation>
    <scope>NUCLEOTIDE SEQUENCE [LARGE SCALE GENOMIC DNA]</scope>
    <source>
        <strain evidence="1">HGW-Wallbacteria-1</strain>
    </source>
</reference>